<evidence type="ECO:0000313" key="3">
    <source>
        <dbReference type="Proteomes" id="UP000019364"/>
    </source>
</evidence>
<keyword evidence="1" id="KW-1133">Transmembrane helix</keyword>
<dbReference type="Proteomes" id="UP000019364">
    <property type="component" value="Unassembled WGS sequence"/>
</dbReference>
<dbReference type="RefSeq" id="WP_156327244.1">
    <property type="nucleotide sequence ID" value="NZ_BAVZ01000036.1"/>
</dbReference>
<accession>W7Z8K4</accession>
<evidence type="ECO:0000256" key="1">
    <source>
        <dbReference type="SAM" id="Phobius"/>
    </source>
</evidence>
<gene>
    <name evidence="2" type="ORF">JCM16418_4989</name>
</gene>
<dbReference type="AlphaFoldDB" id="W7Z8K4"/>
<keyword evidence="3" id="KW-1185">Reference proteome</keyword>
<protein>
    <submittedName>
        <fullName evidence="2">Uncharacterized protein</fullName>
    </submittedName>
</protein>
<keyword evidence="1" id="KW-0812">Transmembrane</keyword>
<feature type="transmembrane region" description="Helical" evidence="1">
    <location>
        <begin position="20"/>
        <end position="41"/>
    </location>
</feature>
<comment type="caution">
    <text evidence="2">The sequence shown here is derived from an EMBL/GenBank/DDBJ whole genome shotgun (WGS) entry which is preliminary data.</text>
</comment>
<name>W7Z8K4_9BACL</name>
<evidence type="ECO:0000313" key="2">
    <source>
        <dbReference type="EMBL" id="GAF10769.1"/>
    </source>
</evidence>
<sequence length="50" mass="5465">MEQIISAISVVRLRLQLLRVGTITLIGLAAGMASATLWLVITRIFPIGMR</sequence>
<reference evidence="2 3" key="1">
    <citation type="journal article" date="2014" name="Genome Announc.">
        <title>Draft Genome Sequence of Paenibacillus pini JCM 16418T, Isolated from the Rhizosphere of Pine Tree.</title>
        <authorList>
            <person name="Yuki M."/>
            <person name="Oshima K."/>
            <person name="Suda W."/>
            <person name="Oshida Y."/>
            <person name="Kitamura K."/>
            <person name="Iida Y."/>
            <person name="Hattori M."/>
            <person name="Ohkuma M."/>
        </authorList>
    </citation>
    <scope>NUCLEOTIDE SEQUENCE [LARGE SCALE GENOMIC DNA]</scope>
    <source>
        <strain evidence="2 3">JCM 16418</strain>
    </source>
</reference>
<proteinExistence type="predicted"/>
<keyword evidence="1" id="KW-0472">Membrane</keyword>
<dbReference type="EMBL" id="BAVZ01000036">
    <property type="protein sequence ID" value="GAF10769.1"/>
    <property type="molecule type" value="Genomic_DNA"/>
</dbReference>
<organism evidence="2 3">
    <name type="scientific">Paenibacillus pini JCM 16418</name>
    <dbReference type="NCBI Taxonomy" id="1236976"/>
    <lineage>
        <taxon>Bacteria</taxon>
        <taxon>Bacillati</taxon>
        <taxon>Bacillota</taxon>
        <taxon>Bacilli</taxon>
        <taxon>Bacillales</taxon>
        <taxon>Paenibacillaceae</taxon>
        <taxon>Paenibacillus</taxon>
    </lineage>
</organism>
<dbReference type="STRING" id="1236976.JCM16418_4989"/>